<dbReference type="Pfam" id="PF00158">
    <property type="entry name" value="Sigma54_activat"/>
    <property type="match status" value="1"/>
</dbReference>
<dbReference type="Gene3D" id="1.10.10.60">
    <property type="entry name" value="Homeodomain-like"/>
    <property type="match status" value="1"/>
</dbReference>
<dbReference type="GO" id="GO:0005737">
    <property type="term" value="C:cytoplasm"/>
    <property type="evidence" value="ECO:0007669"/>
    <property type="project" value="UniProtKB-SubCell"/>
</dbReference>
<evidence type="ECO:0000256" key="4">
    <source>
        <dbReference type="ARBA" id="ARBA00022553"/>
    </source>
</evidence>
<evidence type="ECO:0000256" key="2">
    <source>
        <dbReference type="ARBA" id="ARBA00022490"/>
    </source>
</evidence>
<dbReference type="KEGG" id="tau:Tola_0200"/>
<proteinExistence type="predicted"/>
<evidence type="ECO:0000256" key="9">
    <source>
        <dbReference type="ARBA" id="ARBA00023125"/>
    </source>
</evidence>
<reference evidence="14" key="1">
    <citation type="submission" date="2009-05" db="EMBL/GenBank/DDBJ databases">
        <title>Complete sequence of Tolumonas auensis DSM 9187.</title>
        <authorList>
            <consortium name="US DOE Joint Genome Institute"/>
            <person name="Lucas S."/>
            <person name="Copeland A."/>
            <person name="Lapidus A."/>
            <person name="Glavina del Rio T."/>
            <person name="Tice H."/>
            <person name="Bruce D."/>
            <person name="Goodwin L."/>
            <person name="Pitluck S."/>
            <person name="Chertkov O."/>
            <person name="Brettin T."/>
            <person name="Detter J.C."/>
            <person name="Han C."/>
            <person name="Larimer F."/>
            <person name="Land M."/>
            <person name="Hauser L."/>
            <person name="Kyrpides N."/>
            <person name="Mikhailova N."/>
            <person name="Spring S."/>
            <person name="Beller H."/>
        </authorList>
    </citation>
    <scope>NUCLEOTIDE SEQUENCE [LARGE SCALE GENOMIC DNA]</scope>
    <source>
        <strain evidence="14">DSM 9187 / TA4</strain>
    </source>
</reference>
<keyword evidence="5" id="KW-0547">Nucleotide-binding</keyword>
<dbReference type="SUPFAM" id="SSF46689">
    <property type="entry name" value="Homeodomain-like"/>
    <property type="match status" value="1"/>
</dbReference>
<dbReference type="GO" id="GO:0000160">
    <property type="term" value="P:phosphorelay signal transduction system"/>
    <property type="evidence" value="ECO:0007669"/>
    <property type="project" value="UniProtKB-KW"/>
</dbReference>
<comment type="subcellular location">
    <subcellularLocation>
        <location evidence="1">Cytoplasm</location>
    </subcellularLocation>
</comment>
<dbReference type="PANTHER" id="PTHR32071">
    <property type="entry name" value="TRANSCRIPTIONAL REGULATORY PROTEIN"/>
    <property type="match status" value="1"/>
</dbReference>
<dbReference type="Pfam" id="PF25601">
    <property type="entry name" value="AAA_lid_14"/>
    <property type="match status" value="1"/>
</dbReference>
<keyword evidence="8" id="KW-0805">Transcription regulation</keyword>
<feature type="domain" description="Sigma-54 factor interaction" evidence="12">
    <location>
        <begin position="20"/>
        <end position="249"/>
    </location>
</feature>
<dbReference type="SMART" id="SM00382">
    <property type="entry name" value="AAA"/>
    <property type="match status" value="1"/>
</dbReference>
<dbReference type="RefSeq" id="WP_012728429.1">
    <property type="nucleotide sequence ID" value="NC_012691.1"/>
</dbReference>
<dbReference type="Proteomes" id="UP000009073">
    <property type="component" value="Chromosome"/>
</dbReference>
<keyword evidence="14" id="KW-1185">Reference proteome</keyword>
<dbReference type="InterPro" id="IPR002078">
    <property type="entry name" value="Sigma_54_int"/>
</dbReference>
<dbReference type="PROSITE" id="PS00675">
    <property type="entry name" value="SIGMA54_INTERACT_1"/>
    <property type="match status" value="1"/>
</dbReference>
<keyword evidence="9" id="KW-0238">DNA-binding</keyword>
<keyword evidence="6" id="KW-0067">ATP-binding</keyword>
<dbReference type="PANTHER" id="PTHR32071:SF95">
    <property type="entry name" value="DNA-BINDING TRANSCRIPTIONAL REGULATOR NTRC"/>
    <property type="match status" value="1"/>
</dbReference>
<dbReference type="InterPro" id="IPR025662">
    <property type="entry name" value="Sigma_54_int_dom_ATP-bd_1"/>
</dbReference>
<evidence type="ECO:0000256" key="5">
    <source>
        <dbReference type="ARBA" id="ARBA00022741"/>
    </source>
</evidence>
<evidence type="ECO:0000256" key="7">
    <source>
        <dbReference type="ARBA" id="ARBA00023012"/>
    </source>
</evidence>
<organism evidence="13 14">
    <name type="scientific">Tolumonas auensis (strain DSM 9187 / NBRC 110442 / TA 4)</name>
    <dbReference type="NCBI Taxonomy" id="595494"/>
    <lineage>
        <taxon>Bacteria</taxon>
        <taxon>Pseudomonadati</taxon>
        <taxon>Pseudomonadota</taxon>
        <taxon>Gammaproteobacteria</taxon>
        <taxon>Aeromonadales</taxon>
        <taxon>Aeromonadaceae</taxon>
        <taxon>Tolumonas</taxon>
    </lineage>
</organism>
<dbReference type="InterPro" id="IPR002197">
    <property type="entry name" value="HTH_Fis"/>
</dbReference>
<dbReference type="GO" id="GO:0005524">
    <property type="term" value="F:ATP binding"/>
    <property type="evidence" value="ECO:0007669"/>
    <property type="project" value="UniProtKB-KW"/>
</dbReference>
<dbReference type="SUPFAM" id="SSF52540">
    <property type="entry name" value="P-loop containing nucleoside triphosphate hydrolases"/>
    <property type="match status" value="1"/>
</dbReference>
<protein>
    <submittedName>
        <fullName evidence="13">Sigma54 specific transcriptional regulator, Fis family</fullName>
    </submittedName>
</protein>
<gene>
    <name evidence="13" type="ordered locus">Tola_0200</name>
</gene>
<evidence type="ECO:0000256" key="11">
    <source>
        <dbReference type="ARBA" id="ARBA00023163"/>
    </source>
</evidence>
<keyword evidence="2" id="KW-0963">Cytoplasm</keyword>
<name>C4L831_TOLAT</name>
<dbReference type="PRINTS" id="PR01590">
    <property type="entry name" value="HTHFIS"/>
</dbReference>
<dbReference type="eggNOG" id="COG3829">
    <property type="taxonomic scope" value="Bacteria"/>
</dbReference>
<accession>C4L831</accession>
<dbReference type="Gene3D" id="3.40.50.300">
    <property type="entry name" value="P-loop containing nucleotide triphosphate hydrolases"/>
    <property type="match status" value="1"/>
</dbReference>
<dbReference type="InterPro" id="IPR027417">
    <property type="entry name" value="P-loop_NTPase"/>
</dbReference>
<evidence type="ECO:0000313" key="14">
    <source>
        <dbReference type="Proteomes" id="UP000009073"/>
    </source>
</evidence>
<keyword evidence="11" id="KW-0804">Transcription</keyword>
<dbReference type="OrthoDB" id="9804019at2"/>
<dbReference type="PROSITE" id="PS50045">
    <property type="entry name" value="SIGMA54_INTERACT_4"/>
    <property type="match status" value="1"/>
</dbReference>
<dbReference type="GO" id="GO:0043565">
    <property type="term" value="F:sequence-specific DNA binding"/>
    <property type="evidence" value="ECO:0007669"/>
    <property type="project" value="InterPro"/>
</dbReference>
<dbReference type="PROSITE" id="PS00676">
    <property type="entry name" value="SIGMA54_INTERACT_2"/>
    <property type="match status" value="1"/>
</dbReference>
<dbReference type="InterPro" id="IPR009057">
    <property type="entry name" value="Homeodomain-like_sf"/>
</dbReference>
<dbReference type="STRING" id="595494.Tola_0200"/>
<dbReference type="AlphaFoldDB" id="C4L831"/>
<evidence type="ECO:0000256" key="8">
    <source>
        <dbReference type="ARBA" id="ARBA00023015"/>
    </source>
</evidence>
<reference evidence="13 14" key="2">
    <citation type="journal article" date="2011" name="Stand. Genomic Sci.">
        <title>Complete genome sequence of Tolumonas auensis type strain (TA 4).</title>
        <authorList>
            <person name="Chertkov O."/>
            <person name="Copeland A."/>
            <person name="Lucas S."/>
            <person name="Lapidus A."/>
            <person name="Berry K.W."/>
            <person name="Detter J.C."/>
            <person name="Del Rio T.G."/>
            <person name="Hammon N."/>
            <person name="Dalin E."/>
            <person name="Tice H."/>
            <person name="Pitluck S."/>
            <person name="Richardson P."/>
            <person name="Bruce D."/>
            <person name="Goodwin L."/>
            <person name="Han C."/>
            <person name="Tapia R."/>
            <person name="Saunders E."/>
            <person name="Schmutz J."/>
            <person name="Brettin T."/>
            <person name="Larimer F."/>
            <person name="Land M."/>
            <person name="Hauser L."/>
            <person name="Spring S."/>
            <person name="Rohde M."/>
            <person name="Kyrpides N.C."/>
            <person name="Ivanova N."/>
            <person name="Goker M."/>
            <person name="Beller H.R."/>
            <person name="Klenk H.P."/>
            <person name="Woyke T."/>
        </authorList>
    </citation>
    <scope>NUCLEOTIDE SEQUENCE [LARGE SCALE GENOMIC DNA]</scope>
    <source>
        <strain evidence="14">DSM 9187 / TA4</strain>
    </source>
</reference>
<dbReference type="CDD" id="cd00009">
    <property type="entry name" value="AAA"/>
    <property type="match status" value="1"/>
</dbReference>
<keyword evidence="4" id="KW-0597">Phosphoprotein</keyword>
<dbReference type="InterPro" id="IPR003593">
    <property type="entry name" value="AAA+_ATPase"/>
</dbReference>
<dbReference type="EMBL" id="CP001616">
    <property type="protein sequence ID" value="ACQ91830.1"/>
    <property type="molecule type" value="Genomic_DNA"/>
</dbReference>
<evidence type="ECO:0000256" key="6">
    <source>
        <dbReference type="ARBA" id="ARBA00022840"/>
    </source>
</evidence>
<keyword evidence="7" id="KW-0902">Two-component regulatory system</keyword>
<dbReference type="GO" id="GO:0006355">
    <property type="term" value="P:regulation of DNA-templated transcription"/>
    <property type="evidence" value="ECO:0007669"/>
    <property type="project" value="InterPro"/>
</dbReference>
<dbReference type="FunFam" id="3.40.50.300:FF:000006">
    <property type="entry name" value="DNA-binding transcriptional regulator NtrC"/>
    <property type="match status" value="1"/>
</dbReference>
<sequence>MTITNNKAAQRQEPDNPYALIGSSQLMKQVYRLISKVLHSEANILLTGETGTGKELVARAIHEYGHRRTQPFVVQNCASLPDGLLESELFGYKKGAFTGADRNHLGMFDAAHNGILFLDEIGDLPLILQAKLLRVLQEQEIRPLGDTQYHKINVRVIAATHRNLEEMVALGEFRSDLYYRLAHFPIELPPLREREGDIKKLAYSFLREIAMRERRGEMRLSAAAEKALQNYDFPGNVRELKSMIERAILLADDTDTIECHHFPNIQGVISPESSPVHGGMLKELVDHYERQVLIESLKKHHGNQKNTAIALGVARRTLLYKLSKHNINSRNWRA</sequence>
<keyword evidence="10" id="KW-0010">Activator</keyword>
<evidence type="ECO:0000256" key="3">
    <source>
        <dbReference type="ARBA" id="ARBA00022491"/>
    </source>
</evidence>
<keyword evidence="3" id="KW-0678">Repressor</keyword>
<dbReference type="HOGENOM" id="CLU_000445_0_7_6"/>
<evidence type="ECO:0000259" key="12">
    <source>
        <dbReference type="PROSITE" id="PS50045"/>
    </source>
</evidence>
<evidence type="ECO:0000256" key="1">
    <source>
        <dbReference type="ARBA" id="ARBA00004496"/>
    </source>
</evidence>
<dbReference type="InterPro" id="IPR025943">
    <property type="entry name" value="Sigma_54_int_dom_ATP-bd_2"/>
</dbReference>
<dbReference type="Gene3D" id="1.10.8.60">
    <property type="match status" value="1"/>
</dbReference>
<evidence type="ECO:0000256" key="10">
    <source>
        <dbReference type="ARBA" id="ARBA00023159"/>
    </source>
</evidence>
<dbReference type="Pfam" id="PF02954">
    <property type="entry name" value="HTH_8"/>
    <property type="match status" value="1"/>
</dbReference>
<evidence type="ECO:0000313" key="13">
    <source>
        <dbReference type="EMBL" id="ACQ91830.1"/>
    </source>
</evidence>
<dbReference type="InterPro" id="IPR058031">
    <property type="entry name" value="AAA_lid_NorR"/>
</dbReference>